<protein>
    <submittedName>
        <fullName evidence="1">Uncharacterized protein</fullName>
    </submittedName>
</protein>
<organism evidence="1 2">
    <name type="scientific">Caerostris extrusa</name>
    <name type="common">Bark spider</name>
    <name type="synonym">Caerostris bankana</name>
    <dbReference type="NCBI Taxonomy" id="172846"/>
    <lineage>
        <taxon>Eukaryota</taxon>
        <taxon>Metazoa</taxon>
        <taxon>Ecdysozoa</taxon>
        <taxon>Arthropoda</taxon>
        <taxon>Chelicerata</taxon>
        <taxon>Arachnida</taxon>
        <taxon>Araneae</taxon>
        <taxon>Araneomorphae</taxon>
        <taxon>Entelegynae</taxon>
        <taxon>Araneoidea</taxon>
        <taxon>Araneidae</taxon>
        <taxon>Caerostris</taxon>
    </lineage>
</organism>
<evidence type="ECO:0000313" key="1">
    <source>
        <dbReference type="EMBL" id="GIY17208.1"/>
    </source>
</evidence>
<dbReference type="EMBL" id="BPLR01007485">
    <property type="protein sequence ID" value="GIY17208.1"/>
    <property type="molecule type" value="Genomic_DNA"/>
</dbReference>
<evidence type="ECO:0000313" key="2">
    <source>
        <dbReference type="Proteomes" id="UP001054945"/>
    </source>
</evidence>
<sequence length="99" mass="11562">MNRFCSLLYIRTQLIGRHIICDVTLRRSDLCQRLVVEDYSEHVFLYVVLDVSGIDGGNLIRSLRPVFPLVNKKKMSKSVIRITLTSIRRMTIYYPEAQD</sequence>
<keyword evidence="2" id="KW-1185">Reference proteome</keyword>
<accession>A0AAV4RAU5</accession>
<comment type="caution">
    <text evidence="1">The sequence shown here is derived from an EMBL/GenBank/DDBJ whole genome shotgun (WGS) entry which is preliminary data.</text>
</comment>
<dbReference type="Proteomes" id="UP001054945">
    <property type="component" value="Unassembled WGS sequence"/>
</dbReference>
<dbReference type="AlphaFoldDB" id="A0AAV4RAU5"/>
<name>A0AAV4RAU5_CAEEX</name>
<gene>
    <name evidence="1" type="ORF">CEXT_84331</name>
</gene>
<proteinExistence type="predicted"/>
<reference evidence="1 2" key="1">
    <citation type="submission" date="2021-06" db="EMBL/GenBank/DDBJ databases">
        <title>Caerostris extrusa draft genome.</title>
        <authorList>
            <person name="Kono N."/>
            <person name="Arakawa K."/>
        </authorList>
    </citation>
    <scope>NUCLEOTIDE SEQUENCE [LARGE SCALE GENOMIC DNA]</scope>
</reference>